<evidence type="ECO:0000313" key="8">
    <source>
        <dbReference type="EMBL" id="VDD85954.1"/>
    </source>
</evidence>
<dbReference type="STRING" id="51028.A0A0N4UVC8"/>
<dbReference type="GO" id="GO:0008270">
    <property type="term" value="F:zinc ion binding"/>
    <property type="evidence" value="ECO:0007669"/>
    <property type="project" value="InterPro"/>
</dbReference>
<dbReference type="WBParaSite" id="EVEC_0000138901-mRNA-1">
    <property type="protein sequence ID" value="EVEC_0000138901-mRNA-1"/>
    <property type="gene ID" value="EVEC_0000138901"/>
</dbReference>
<feature type="domain" description="PET" evidence="7">
    <location>
        <begin position="1"/>
        <end position="111"/>
    </location>
</feature>
<proteinExistence type="predicted"/>
<keyword evidence="9" id="KW-1185">Reference proteome</keyword>
<sequence>SQYNVTIENTGEENAIIEYTWVPTSDKTLIEKYFAALPEEERPISGTAGALDRRQKLQYQVKSFLKIIDYCFSSLRIFIYSSKHCTMKIGEVGIVTDHGKKSEIWHPNCFRCHTCQQRLVDMLYFYKDGDYYCGRHYGDTMYPRCAGCDELIFSKEYTFAESKNWHFDHFCCFGCDKQLGGHRYMVRDDQPYCFDCYMTKFAKCCQTCHGKIAPDQQRISYKELHWHASGRCFQLGVYFSIGTERVLKIHLFDPKSEGRII</sequence>
<dbReference type="Gene3D" id="2.10.110.10">
    <property type="entry name" value="Cysteine Rich Protein"/>
    <property type="match status" value="2"/>
</dbReference>
<accession>A0A0N4UVC8</accession>
<evidence type="ECO:0000259" key="7">
    <source>
        <dbReference type="PROSITE" id="PS51303"/>
    </source>
</evidence>
<dbReference type="InterPro" id="IPR010442">
    <property type="entry name" value="PET_domain"/>
</dbReference>
<dbReference type="PROSITE" id="PS00478">
    <property type="entry name" value="LIM_DOMAIN_1"/>
    <property type="match status" value="1"/>
</dbReference>
<evidence type="ECO:0000259" key="6">
    <source>
        <dbReference type="PROSITE" id="PS50023"/>
    </source>
</evidence>
<dbReference type="PROSITE" id="PS50023">
    <property type="entry name" value="LIM_DOMAIN_2"/>
    <property type="match status" value="1"/>
</dbReference>
<keyword evidence="3 5" id="KW-0862">Zinc</keyword>
<dbReference type="FunFam" id="2.10.110.10:FF:000005">
    <property type="entry name" value="Testin isoform 1"/>
    <property type="match status" value="1"/>
</dbReference>
<reference evidence="10" key="1">
    <citation type="submission" date="2017-02" db="UniProtKB">
        <authorList>
            <consortium name="WormBaseParasite"/>
        </authorList>
    </citation>
    <scope>IDENTIFICATION</scope>
</reference>
<evidence type="ECO:0000256" key="2">
    <source>
        <dbReference type="ARBA" id="ARBA00022737"/>
    </source>
</evidence>
<dbReference type="Pfam" id="PF06297">
    <property type="entry name" value="PET"/>
    <property type="match status" value="1"/>
</dbReference>
<dbReference type="InterPro" id="IPR001781">
    <property type="entry name" value="Znf_LIM"/>
</dbReference>
<dbReference type="InterPro" id="IPR047120">
    <property type="entry name" value="Pk/Esn/Tes"/>
</dbReference>
<gene>
    <name evidence="8" type="ORF">EVEC_LOCUS1097</name>
</gene>
<keyword evidence="1 5" id="KW-0479">Metal-binding</keyword>
<evidence type="ECO:0000256" key="3">
    <source>
        <dbReference type="ARBA" id="ARBA00022833"/>
    </source>
</evidence>
<evidence type="ECO:0000256" key="1">
    <source>
        <dbReference type="ARBA" id="ARBA00022723"/>
    </source>
</evidence>
<dbReference type="Pfam" id="PF00412">
    <property type="entry name" value="LIM"/>
    <property type="match status" value="2"/>
</dbReference>
<dbReference type="OrthoDB" id="10069167at2759"/>
<evidence type="ECO:0000313" key="9">
    <source>
        <dbReference type="Proteomes" id="UP000274131"/>
    </source>
</evidence>
<dbReference type="Proteomes" id="UP000274131">
    <property type="component" value="Unassembled WGS sequence"/>
</dbReference>
<dbReference type="SMART" id="SM00132">
    <property type="entry name" value="LIM"/>
    <property type="match status" value="2"/>
</dbReference>
<feature type="domain" description="LIM zinc-binding" evidence="6">
    <location>
        <begin position="143"/>
        <end position="203"/>
    </location>
</feature>
<protein>
    <submittedName>
        <fullName evidence="10">LIM zinc-binding domain-containing protein</fullName>
    </submittedName>
</protein>
<dbReference type="CDD" id="cd09341">
    <property type="entry name" value="LIM2_Testin_like"/>
    <property type="match status" value="1"/>
</dbReference>
<dbReference type="AlphaFoldDB" id="A0A0N4UVC8"/>
<dbReference type="SUPFAM" id="SSF57716">
    <property type="entry name" value="Glucocorticoid receptor-like (DNA-binding domain)"/>
    <property type="match status" value="2"/>
</dbReference>
<evidence type="ECO:0000256" key="4">
    <source>
        <dbReference type="ARBA" id="ARBA00023038"/>
    </source>
</evidence>
<keyword evidence="4 5" id="KW-0440">LIM domain</keyword>
<dbReference type="PROSITE" id="PS51303">
    <property type="entry name" value="PET"/>
    <property type="match status" value="1"/>
</dbReference>
<name>A0A0N4UVC8_ENTVE</name>
<evidence type="ECO:0000256" key="5">
    <source>
        <dbReference type="PROSITE-ProRule" id="PRU00125"/>
    </source>
</evidence>
<reference evidence="8 9" key="2">
    <citation type="submission" date="2018-10" db="EMBL/GenBank/DDBJ databases">
        <authorList>
            <consortium name="Pathogen Informatics"/>
        </authorList>
    </citation>
    <scope>NUCLEOTIDE SEQUENCE [LARGE SCALE GENOMIC DNA]</scope>
</reference>
<evidence type="ECO:0000313" key="10">
    <source>
        <dbReference type="WBParaSite" id="EVEC_0000138901-mRNA-1"/>
    </source>
</evidence>
<organism evidence="10">
    <name type="scientific">Enterobius vermicularis</name>
    <name type="common">Human pinworm</name>
    <dbReference type="NCBI Taxonomy" id="51028"/>
    <lineage>
        <taxon>Eukaryota</taxon>
        <taxon>Metazoa</taxon>
        <taxon>Ecdysozoa</taxon>
        <taxon>Nematoda</taxon>
        <taxon>Chromadorea</taxon>
        <taxon>Rhabditida</taxon>
        <taxon>Spirurina</taxon>
        <taxon>Oxyuridomorpha</taxon>
        <taxon>Oxyuroidea</taxon>
        <taxon>Oxyuridae</taxon>
        <taxon>Enterobius</taxon>
    </lineage>
</organism>
<dbReference type="PANTHER" id="PTHR24211">
    <property type="entry name" value="LIM DOMAIN-CONTAINING PROTEIN"/>
    <property type="match status" value="1"/>
</dbReference>
<dbReference type="EMBL" id="UXUI01007168">
    <property type="protein sequence ID" value="VDD85954.1"/>
    <property type="molecule type" value="Genomic_DNA"/>
</dbReference>
<keyword evidence="2" id="KW-0677">Repeat</keyword>
<dbReference type="PANTHER" id="PTHR24211:SF22">
    <property type="entry name" value="TESTIN"/>
    <property type="match status" value="1"/>
</dbReference>